<accession>A0ABX5C349</accession>
<evidence type="ECO:0000256" key="1">
    <source>
        <dbReference type="SAM" id="MobiDB-lite"/>
    </source>
</evidence>
<keyword evidence="2" id="KW-1133">Transmembrane helix</keyword>
<sequence length="249" mass="28214">MDSILSSVLSIFSHNPIFVLGIIAYIAFSIIKSKNTEESDEYDNNESSGQTWEDMEREYGISIEKKPVEPSPEDLLYDDDFYREIFKNRPIENQHPEAPLRPKGGRLFQYDDSETSEKHVEEHPSNDKAQTVLASEHHYDEASTTQQGTHVSSKKTSSKSTGFSTSTTRLSRESVTGPTLSERLAEFKRDKASKEGKVLLDTNMVTTSPITSTSVHTSSHKRISNHALKEGMKWSIILSKPKALERRYR</sequence>
<dbReference type="EMBL" id="PPDD01000012">
    <property type="protein sequence ID" value="PQL57447.1"/>
    <property type="molecule type" value="Genomic_DNA"/>
</dbReference>
<feature type="compositionally biased region" description="Basic and acidic residues" evidence="1">
    <location>
        <begin position="88"/>
        <end position="100"/>
    </location>
</feature>
<proteinExistence type="predicted"/>
<feature type="region of interest" description="Disordered" evidence="1">
    <location>
        <begin position="88"/>
        <end position="179"/>
    </location>
</feature>
<feature type="compositionally biased region" description="Low complexity" evidence="1">
    <location>
        <begin position="158"/>
        <end position="168"/>
    </location>
</feature>
<feature type="transmembrane region" description="Helical" evidence="2">
    <location>
        <begin position="12"/>
        <end position="31"/>
    </location>
</feature>
<evidence type="ECO:0000313" key="3">
    <source>
        <dbReference type="EMBL" id="PQL57447.1"/>
    </source>
</evidence>
<gene>
    <name evidence="3" type="ORF">VCHSUH03_08330</name>
</gene>
<dbReference type="Proteomes" id="UP000238899">
    <property type="component" value="Unassembled WGS sequence"/>
</dbReference>
<feature type="region of interest" description="Disordered" evidence="1">
    <location>
        <begin position="36"/>
        <end position="75"/>
    </location>
</feature>
<feature type="compositionally biased region" description="Basic and acidic residues" evidence="1">
    <location>
        <begin position="115"/>
        <end position="126"/>
    </location>
</feature>
<comment type="caution">
    <text evidence="3">The sequence shown here is derived from an EMBL/GenBank/DDBJ whole genome shotgun (WGS) entry which is preliminary data.</text>
</comment>
<dbReference type="RefSeq" id="WP_105094710.1">
    <property type="nucleotide sequence ID" value="NZ_PPDD01000012.1"/>
</dbReference>
<protein>
    <submittedName>
        <fullName evidence="3">Uncharacterized protein</fullName>
    </submittedName>
</protein>
<evidence type="ECO:0000256" key="2">
    <source>
        <dbReference type="SAM" id="Phobius"/>
    </source>
</evidence>
<reference evidence="3 4" key="1">
    <citation type="journal article" date="2018" name="Int. J. Syst. Evol. Microbiol.">
        <title>Veillonella infantium sp. nov., an anaerobic, Gram-stain-negative coccus isolated from tongue biofilm of a Thai child.</title>
        <authorList>
            <person name="Mashima I."/>
            <person name="Liao Y.C."/>
            <person name="Miyakawa H."/>
            <person name="Theodorea C.F."/>
            <person name="Thawboon B."/>
            <person name="Thaweboon S."/>
            <person name="Scannapieco F.A."/>
            <person name="Nakazawa F."/>
        </authorList>
    </citation>
    <scope>NUCLEOTIDE SEQUENCE [LARGE SCALE GENOMIC DNA]</scope>
    <source>
        <strain evidence="3 4">T11011-4</strain>
    </source>
</reference>
<keyword evidence="4" id="KW-1185">Reference proteome</keyword>
<name>A0ABX5C349_9FIRM</name>
<keyword evidence="2" id="KW-0472">Membrane</keyword>
<feature type="compositionally biased region" description="Basic and acidic residues" evidence="1">
    <location>
        <begin position="57"/>
        <end position="68"/>
    </location>
</feature>
<keyword evidence="2" id="KW-0812">Transmembrane</keyword>
<evidence type="ECO:0000313" key="4">
    <source>
        <dbReference type="Proteomes" id="UP000238899"/>
    </source>
</evidence>
<feature type="compositionally biased region" description="Polar residues" evidence="1">
    <location>
        <begin position="142"/>
        <end position="151"/>
    </location>
</feature>
<organism evidence="3 4">
    <name type="scientific">Veillonella infantium</name>
    <dbReference type="NCBI Taxonomy" id="1911679"/>
    <lineage>
        <taxon>Bacteria</taxon>
        <taxon>Bacillati</taxon>
        <taxon>Bacillota</taxon>
        <taxon>Negativicutes</taxon>
        <taxon>Veillonellales</taxon>
        <taxon>Veillonellaceae</taxon>
        <taxon>Veillonella</taxon>
    </lineage>
</organism>